<protein>
    <submittedName>
        <fullName evidence="2">Uncharacterized protein</fullName>
    </submittedName>
</protein>
<dbReference type="Pfam" id="PF20414">
    <property type="entry name" value="DUF6698"/>
    <property type="match status" value="1"/>
</dbReference>
<reference evidence="2" key="1">
    <citation type="journal article" date="2020" name="Nat. Commun.">
        <title>Large-scale genome sequencing of mycorrhizal fungi provides insights into the early evolution of symbiotic traits.</title>
        <authorList>
            <person name="Miyauchi S."/>
            <person name="Kiss E."/>
            <person name="Kuo A."/>
            <person name="Drula E."/>
            <person name="Kohler A."/>
            <person name="Sanchez-Garcia M."/>
            <person name="Morin E."/>
            <person name="Andreopoulos B."/>
            <person name="Barry K.W."/>
            <person name="Bonito G."/>
            <person name="Buee M."/>
            <person name="Carver A."/>
            <person name="Chen C."/>
            <person name="Cichocki N."/>
            <person name="Clum A."/>
            <person name="Culley D."/>
            <person name="Crous P.W."/>
            <person name="Fauchery L."/>
            <person name="Girlanda M."/>
            <person name="Hayes R.D."/>
            <person name="Keri Z."/>
            <person name="LaButti K."/>
            <person name="Lipzen A."/>
            <person name="Lombard V."/>
            <person name="Magnuson J."/>
            <person name="Maillard F."/>
            <person name="Murat C."/>
            <person name="Nolan M."/>
            <person name="Ohm R.A."/>
            <person name="Pangilinan J."/>
            <person name="Pereira M.F."/>
            <person name="Perotto S."/>
            <person name="Peter M."/>
            <person name="Pfister S."/>
            <person name="Riley R."/>
            <person name="Sitrit Y."/>
            <person name="Stielow J.B."/>
            <person name="Szollosi G."/>
            <person name="Zifcakova L."/>
            <person name="Stursova M."/>
            <person name="Spatafora J.W."/>
            <person name="Tedersoo L."/>
            <person name="Vaario L.M."/>
            <person name="Yamada A."/>
            <person name="Yan M."/>
            <person name="Wang P."/>
            <person name="Xu J."/>
            <person name="Bruns T."/>
            <person name="Baldrian P."/>
            <person name="Vilgalys R."/>
            <person name="Dunand C."/>
            <person name="Henrissat B."/>
            <person name="Grigoriev I.V."/>
            <person name="Hibbett D."/>
            <person name="Nagy L.G."/>
            <person name="Martin F.M."/>
        </authorList>
    </citation>
    <scope>NUCLEOTIDE SEQUENCE</scope>
    <source>
        <strain evidence="2">UH-Tt-Lm1</strain>
    </source>
</reference>
<accession>A0A9P6L1F0</accession>
<feature type="compositionally biased region" description="Polar residues" evidence="1">
    <location>
        <begin position="352"/>
        <end position="366"/>
    </location>
</feature>
<feature type="compositionally biased region" description="Basic residues" evidence="1">
    <location>
        <begin position="569"/>
        <end position="578"/>
    </location>
</feature>
<dbReference type="OrthoDB" id="3220614at2759"/>
<comment type="caution">
    <text evidence="2">The sequence shown here is derived from an EMBL/GenBank/DDBJ whole genome shotgun (WGS) entry which is preliminary data.</text>
</comment>
<dbReference type="AlphaFoldDB" id="A0A9P6L1F0"/>
<proteinExistence type="predicted"/>
<feature type="compositionally biased region" description="Pro residues" evidence="1">
    <location>
        <begin position="381"/>
        <end position="391"/>
    </location>
</feature>
<feature type="region of interest" description="Disordered" evidence="1">
    <location>
        <begin position="344"/>
        <end position="507"/>
    </location>
</feature>
<organism evidence="2 3">
    <name type="scientific">Thelephora terrestris</name>
    <dbReference type="NCBI Taxonomy" id="56493"/>
    <lineage>
        <taxon>Eukaryota</taxon>
        <taxon>Fungi</taxon>
        <taxon>Dikarya</taxon>
        <taxon>Basidiomycota</taxon>
        <taxon>Agaricomycotina</taxon>
        <taxon>Agaricomycetes</taxon>
        <taxon>Thelephorales</taxon>
        <taxon>Thelephoraceae</taxon>
        <taxon>Thelephora</taxon>
    </lineage>
</organism>
<feature type="compositionally biased region" description="Low complexity" evidence="1">
    <location>
        <begin position="488"/>
        <end position="497"/>
    </location>
</feature>
<evidence type="ECO:0000313" key="3">
    <source>
        <dbReference type="Proteomes" id="UP000736335"/>
    </source>
</evidence>
<feature type="region of interest" description="Disordered" evidence="1">
    <location>
        <begin position="569"/>
        <end position="624"/>
    </location>
</feature>
<feature type="compositionally biased region" description="Acidic residues" evidence="1">
    <location>
        <begin position="433"/>
        <end position="448"/>
    </location>
</feature>
<feature type="compositionally biased region" description="Polar residues" evidence="1">
    <location>
        <begin position="393"/>
        <end position="403"/>
    </location>
</feature>
<gene>
    <name evidence="2" type="ORF">BJ322DRAFT_1114383</name>
</gene>
<evidence type="ECO:0000256" key="1">
    <source>
        <dbReference type="SAM" id="MobiDB-lite"/>
    </source>
</evidence>
<dbReference type="InterPro" id="IPR046521">
    <property type="entry name" value="DUF6698"/>
</dbReference>
<keyword evidence="3" id="KW-1185">Reference proteome</keyword>
<dbReference type="EMBL" id="WIUZ02000024">
    <property type="protein sequence ID" value="KAF9778132.1"/>
    <property type="molecule type" value="Genomic_DNA"/>
</dbReference>
<reference evidence="2" key="2">
    <citation type="submission" date="2020-11" db="EMBL/GenBank/DDBJ databases">
        <authorList>
            <consortium name="DOE Joint Genome Institute"/>
            <person name="Kuo A."/>
            <person name="Miyauchi S."/>
            <person name="Kiss E."/>
            <person name="Drula E."/>
            <person name="Kohler A."/>
            <person name="Sanchez-Garcia M."/>
            <person name="Andreopoulos B."/>
            <person name="Barry K.W."/>
            <person name="Bonito G."/>
            <person name="Buee M."/>
            <person name="Carver A."/>
            <person name="Chen C."/>
            <person name="Cichocki N."/>
            <person name="Clum A."/>
            <person name="Culley D."/>
            <person name="Crous P.W."/>
            <person name="Fauchery L."/>
            <person name="Girlanda M."/>
            <person name="Hayes R."/>
            <person name="Keri Z."/>
            <person name="Labutti K."/>
            <person name="Lipzen A."/>
            <person name="Lombard V."/>
            <person name="Magnuson J."/>
            <person name="Maillard F."/>
            <person name="Morin E."/>
            <person name="Murat C."/>
            <person name="Nolan M."/>
            <person name="Ohm R."/>
            <person name="Pangilinan J."/>
            <person name="Pereira M."/>
            <person name="Perotto S."/>
            <person name="Peter M."/>
            <person name="Riley R."/>
            <person name="Sitrit Y."/>
            <person name="Stielow B."/>
            <person name="Szollosi G."/>
            <person name="Zifcakova L."/>
            <person name="Stursova M."/>
            <person name="Spatafora J.W."/>
            <person name="Tedersoo L."/>
            <person name="Vaario L.-M."/>
            <person name="Yamada A."/>
            <person name="Yan M."/>
            <person name="Wang P."/>
            <person name="Xu J."/>
            <person name="Bruns T."/>
            <person name="Baldrian P."/>
            <person name="Vilgalys R."/>
            <person name="Henrissat B."/>
            <person name="Grigoriev I.V."/>
            <person name="Hibbett D."/>
            <person name="Nagy L.G."/>
            <person name="Martin F.M."/>
        </authorList>
    </citation>
    <scope>NUCLEOTIDE SEQUENCE</scope>
    <source>
        <strain evidence="2">UH-Tt-Lm1</strain>
    </source>
</reference>
<name>A0A9P6L1F0_9AGAM</name>
<sequence length="624" mass="70118">MTRHRGSKEADTAKKRPRKAFSFMSLGSRTKGWDKNAPRSDCPYGIFGKRMQRSLMGFGSLVTAIYSQEMITEATLNASHGILNPGKGNMRYFHERLGFHRDGVTTEYQTMRRAVTVLLRQFPGIKHDIEKSKQNGDALIQKIRRVMKGAHAARNTDANSIRSNIFTLSHDDAKKRGWSMPAKIEKSNRGIKSECTARFLLSFKERDEYLKDPEALVERNQIKLSLTDTWPAILYDENMVNDEDELAGLFRSETLLRCGITILKPKESNAEINGIKRITPETIAYFSTLAIFAIHDSLIFCRDLGGIDLSEVYHDVVAALRMKTEWAVQTLAFWNNNLLGSSLEKEKKKKPSQGSTAKIGSSNWRQNNEREGLMVLDADPPRLPAITPPRPQGVQNLDNSGLGSPTLDDAEDRVSLPPKSKNTQKRRMSVPDSDLDLDPESEPDSDPDSDGKQSDAATPPPKKVPRHSIDREHSPATVRPTAARKKQTTQSSSSQLQDNAEDDNHVNVGEWDAVCKELKKSIKYATAASLKEATNEFTKIVSMRAEKGTRYYNEHWDRLGLVLKIPATKKKGPQRAKKVVPGARRITRSISRREGQDDDDDELDPPAKIDKLINPPVVPSRRKR</sequence>
<dbReference type="Proteomes" id="UP000736335">
    <property type="component" value="Unassembled WGS sequence"/>
</dbReference>
<evidence type="ECO:0000313" key="2">
    <source>
        <dbReference type="EMBL" id="KAF9778132.1"/>
    </source>
</evidence>